<evidence type="ECO:0000313" key="2">
    <source>
        <dbReference type="WBParaSite" id="TREG1_33250.1"/>
    </source>
</evidence>
<organism evidence="1 2">
    <name type="scientific">Trichobilharzia regenti</name>
    <name type="common">Nasal bird schistosome</name>
    <dbReference type="NCBI Taxonomy" id="157069"/>
    <lineage>
        <taxon>Eukaryota</taxon>
        <taxon>Metazoa</taxon>
        <taxon>Spiralia</taxon>
        <taxon>Lophotrochozoa</taxon>
        <taxon>Platyhelminthes</taxon>
        <taxon>Trematoda</taxon>
        <taxon>Digenea</taxon>
        <taxon>Strigeidida</taxon>
        <taxon>Schistosomatoidea</taxon>
        <taxon>Schistosomatidae</taxon>
        <taxon>Trichobilharzia</taxon>
    </lineage>
</organism>
<reference evidence="1" key="1">
    <citation type="submission" date="2022-06" db="EMBL/GenBank/DDBJ databases">
        <authorList>
            <person name="Berger JAMES D."/>
            <person name="Berger JAMES D."/>
        </authorList>
    </citation>
    <scope>NUCLEOTIDE SEQUENCE [LARGE SCALE GENOMIC DNA]</scope>
</reference>
<keyword evidence="1" id="KW-1185">Reference proteome</keyword>
<evidence type="ECO:0000313" key="1">
    <source>
        <dbReference type="Proteomes" id="UP000050795"/>
    </source>
</evidence>
<dbReference type="AlphaFoldDB" id="A0AA85JPT2"/>
<reference evidence="2" key="2">
    <citation type="submission" date="2023-11" db="UniProtKB">
        <authorList>
            <consortium name="WormBaseParasite"/>
        </authorList>
    </citation>
    <scope>IDENTIFICATION</scope>
</reference>
<name>A0AA85JPT2_TRIRE</name>
<accession>A0AA85JPT2</accession>
<dbReference type="Proteomes" id="UP000050795">
    <property type="component" value="Unassembled WGS sequence"/>
</dbReference>
<proteinExistence type="predicted"/>
<protein>
    <submittedName>
        <fullName evidence="2">Uncharacterized protein</fullName>
    </submittedName>
</protein>
<dbReference type="WBParaSite" id="TREG1_33250.1">
    <property type="protein sequence ID" value="TREG1_33250.1"/>
    <property type="gene ID" value="TREG1_33250"/>
</dbReference>
<sequence>MGTVKYLITTVEEEMQILQDRLETQAAERNTTIAECISGIIRKVNQSYGGFFVMPANNTLWIQSLIHGSVVNAGSGESTPDLTVCDSLLSVERTEALAIEISYLNLLSGFSHVRYHAKKE</sequence>